<dbReference type="GO" id="GO:0045252">
    <property type="term" value="C:oxoglutarate dehydrogenase complex"/>
    <property type="evidence" value="ECO:0007669"/>
    <property type="project" value="UniProtKB-UniRule"/>
</dbReference>
<feature type="domain" description="Lipoyl-binding" evidence="13">
    <location>
        <begin position="2"/>
        <end position="77"/>
    </location>
</feature>
<dbReference type="InterPro" id="IPR000089">
    <property type="entry name" value="Biotin_lipoyl"/>
</dbReference>
<dbReference type="EC" id="2.3.1.61" evidence="4 11"/>
<keyword evidence="16" id="KW-1185">Reference proteome</keyword>
<keyword evidence="8 11" id="KW-0450">Lipoyl</keyword>
<dbReference type="RefSeq" id="WP_048849777.1">
    <property type="nucleotide sequence ID" value="NZ_BALE01000036.1"/>
</dbReference>
<dbReference type="Proteomes" id="UP000032679">
    <property type="component" value="Unassembled WGS sequence"/>
</dbReference>
<dbReference type="AlphaFoldDB" id="A0A0D6MMT7"/>
<evidence type="ECO:0000256" key="7">
    <source>
        <dbReference type="ARBA" id="ARBA00022679"/>
    </source>
</evidence>
<dbReference type="EMBL" id="BALE01000036">
    <property type="protein sequence ID" value="GAN54997.1"/>
    <property type="molecule type" value="Genomic_DNA"/>
</dbReference>
<evidence type="ECO:0000256" key="6">
    <source>
        <dbReference type="ARBA" id="ARBA00022532"/>
    </source>
</evidence>
<dbReference type="InterPro" id="IPR023213">
    <property type="entry name" value="CAT-like_dom_sf"/>
</dbReference>
<evidence type="ECO:0000259" key="14">
    <source>
        <dbReference type="PROSITE" id="PS51826"/>
    </source>
</evidence>
<feature type="compositionally biased region" description="Low complexity" evidence="12">
    <location>
        <begin position="109"/>
        <end position="121"/>
    </location>
</feature>
<feature type="region of interest" description="Disordered" evidence="12">
    <location>
        <begin position="75"/>
        <end position="121"/>
    </location>
</feature>
<dbReference type="InterPro" id="IPR050537">
    <property type="entry name" value="2-oxoacid_dehydrogenase"/>
</dbReference>
<evidence type="ECO:0000256" key="12">
    <source>
        <dbReference type="SAM" id="MobiDB-lite"/>
    </source>
</evidence>
<comment type="catalytic activity">
    <reaction evidence="10 11">
        <text>N(6)-[(R)-dihydrolipoyl]-L-lysyl-[protein] + succinyl-CoA = N(6)-[(R)-S(8)-succinyldihydrolipoyl]-L-lysyl-[protein] + CoA</text>
        <dbReference type="Rhea" id="RHEA:15213"/>
        <dbReference type="Rhea" id="RHEA-COMP:10475"/>
        <dbReference type="Rhea" id="RHEA-COMP:20092"/>
        <dbReference type="ChEBI" id="CHEBI:57287"/>
        <dbReference type="ChEBI" id="CHEBI:57292"/>
        <dbReference type="ChEBI" id="CHEBI:83100"/>
        <dbReference type="ChEBI" id="CHEBI:83120"/>
        <dbReference type="EC" id="2.3.1.61"/>
    </reaction>
</comment>
<dbReference type="GO" id="GO:0033512">
    <property type="term" value="P:L-lysine catabolic process to acetyl-CoA via saccharopine"/>
    <property type="evidence" value="ECO:0007669"/>
    <property type="project" value="UniProtKB-UniRule"/>
</dbReference>
<evidence type="ECO:0000256" key="11">
    <source>
        <dbReference type="RuleBase" id="RU361138"/>
    </source>
</evidence>
<dbReference type="Pfam" id="PF00198">
    <property type="entry name" value="2-oxoacid_dh"/>
    <property type="match status" value="1"/>
</dbReference>
<evidence type="ECO:0000313" key="16">
    <source>
        <dbReference type="Proteomes" id="UP000032679"/>
    </source>
</evidence>
<dbReference type="SUPFAM" id="SSF51230">
    <property type="entry name" value="Single hybrid motif"/>
    <property type="match status" value="1"/>
</dbReference>
<dbReference type="InterPro" id="IPR006255">
    <property type="entry name" value="SucB"/>
</dbReference>
<feature type="region of interest" description="Disordered" evidence="12">
    <location>
        <begin position="43"/>
        <end position="62"/>
    </location>
</feature>
<evidence type="ECO:0000256" key="5">
    <source>
        <dbReference type="ARBA" id="ARBA00019511"/>
    </source>
</evidence>
<dbReference type="Pfam" id="PF00364">
    <property type="entry name" value="Biotin_lipoyl"/>
    <property type="match status" value="1"/>
</dbReference>
<dbReference type="PROSITE" id="PS50968">
    <property type="entry name" value="BIOTINYL_LIPOYL"/>
    <property type="match status" value="1"/>
</dbReference>
<dbReference type="Gene3D" id="3.30.559.10">
    <property type="entry name" value="Chloramphenicol acetyltransferase-like domain"/>
    <property type="match status" value="1"/>
</dbReference>
<reference evidence="15 16" key="1">
    <citation type="submission" date="2012-10" db="EMBL/GenBank/DDBJ databases">
        <title>Genome sequencing of Tanticharoenia sakaeratensis NBRC 103193.</title>
        <authorList>
            <person name="Azuma Y."/>
            <person name="Hadano H."/>
            <person name="Hirakawa H."/>
            <person name="Matsushita K."/>
        </authorList>
    </citation>
    <scope>NUCLEOTIDE SEQUENCE [LARGE SCALE GENOMIC DNA]</scope>
    <source>
        <strain evidence="15 16">NBRC 103193</strain>
    </source>
</reference>
<dbReference type="PROSITE" id="PS00189">
    <property type="entry name" value="LIPOYL"/>
    <property type="match status" value="1"/>
</dbReference>
<dbReference type="STRING" id="1231623.Tasa_036_015"/>
<dbReference type="PANTHER" id="PTHR43416:SF5">
    <property type="entry name" value="DIHYDROLIPOYLLYSINE-RESIDUE SUCCINYLTRANSFERASE COMPONENT OF 2-OXOGLUTARATE DEHYDROGENASE COMPLEX, MITOCHONDRIAL"/>
    <property type="match status" value="1"/>
</dbReference>
<dbReference type="NCBIfam" id="TIGR01347">
    <property type="entry name" value="sucB"/>
    <property type="match status" value="1"/>
</dbReference>
<dbReference type="PROSITE" id="PS51826">
    <property type="entry name" value="PSBD"/>
    <property type="match status" value="1"/>
</dbReference>
<dbReference type="InterPro" id="IPR011053">
    <property type="entry name" value="Single_hybrid_motif"/>
</dbReference>
<evidence type="ECO:0000256" key="1">
    <source>
        <dbReference type="ARBA" id="ARBA00004052"/>
    </source>
</evidence>
<keyword evidence="6 11" id="KW-0816">Tricarboxylic acid cycle</keyword>
<dbReference type="SUPFAM" id="SSF52777">
    <property type="entry name" value="CoA-dependent acyltransferases"/>
    <property type="match status" value="1"/>
</dbReference>
<comment type="similarity">
    <text evidence="3 11">Belongs to the 2-oxoacid dehydrogenase family.</text>
</comment>
<feature type="region of interest" description="Disordered" evidence="12">
    <location>
        <begin position="155"/>
        <end position="209"/>
    </location>
</feature>
<comment type="cofactor">
    <cofactor evidence="11">
        <name>(R)-lipoate</name>
        <dbReference type="ChEBI" id="CHEBI:83088"/>
    </cofactor>
    <text evidence="11">Binds 1 lipoyl cofactor covalently.</text>
</comment>
<dbReference type="InterPro" id="IPR003016">
    <property type="entry name" value="2-oxoA_DH_lipoyl-BS"/>
</dbReference>
<dbReference type="GO" id="GO:0006099">
    <property type="term" value="P:tricarboxylic acid cycle"/>
    <property type="evidence" value="ECO:0007669"/>
    <property type="project" value="UniProtKB-UniRule"/>
</dbReference>
<feature type="compositionally biased region" description="Pro residues" evidence="12">
    <location>
        <begin position="91"/>
        <end position="102"/>
    </location>
</feature>
<evidence type="ECO:0000256" key="10">
    <source>
        <dbReference type="ARBA" id="ARBA00052761"/>
    </source>
</evidence>
<dbReference type="UniPathway" id="UPA00868">
    <property type="reaction ID" value="UER00840"/>
</dbReference>
<feature type="domain" description="Peripheral subunit-binding (PSBD)" evidence="14">
    <location>
        <begin position="115"/>
        <end position="153"/>
    </location>
</feature>
<accession>A0A0D6MMT7</accession>
<organism evidence="15 16">
    <name type="scientific">Tanticharoenia sakaeratensis NBRC 103193</name>
    <dbReference type="NCBI Taxonomy" id="1231623"/>
    <lineage>
        <taxon>Bacteria</taxon>
        <taxon>Pseudomonadati</taxon>
        <taxon>Pseudomonadota</taxon>
        <taxon>Alphaproteobacteria</taxon>
        <taxon>Acetobacterales</taxon>
        <taxon>Acetobacteraceae</taxon>
        <taxon>Tanticharoenia</taxon>
    </lineage>
</organism>
<evidence type="ECO:0000256" key="9">
    <source>
        <dbReference type="ARBA" id="ARBA00023315"/>
    </source>
</evidence>
<protein>
    <recommendedName>
        <fullName evidence="5 11">Dihydrolipoyllysine-residue succinyltransferase component of 2-oxoglutarate dehydrogenase complex</fullName>
        <ecNumber evidence="4 11">2.3.1.61</ecNumber>
    </recommendedName>
    <alternativeName>
        <fullName evidence="11">2-oxoglutarate dehydrogenase complex component E2</fullName>
    </alternativeName>
</protein>
<name>A0A0D6MMT7_9PROT</name>
<evidence type="ECO:0000256" key="3">
    <source>
        <dbReference type="ARBA" id="ARBA00007317"/>
    </source>
</evidence>
<dbReference type="NCBIfam" id="NF004309">
    <property type="entry name" value="PRK05704.1"/>
    <property type="match status" value="1"/>
</dbReference>
<feature type="compositionally biased region" description="Low complexity" evidence="12">
    <location>
        <begin position="164"/>
        <end position="195"/>
    </location>
</feature>
<dbReference type="Pfam" id="PF02817">
    <property type="entry name" value="E3_binding"/>
    <property type="match status" value="1"/>
</dbReference>
<dbReference type="PANTHER" id="PTHR43416">
    <property type="entry name" value="DIHYDROLIPOYLLYSINE-RESIDUE SUCCINYLTRANSFERASE COMPONENT OF 2-OXOGLUTARATE DEHYDROGENASE COMPLEX, MITOCHONDRIAL-RELATED"/>
    <property type="match status" value="1"/>
</dbReference>
<dbReference type="SUPFAM" id="SSF47005">
    <property type="entry name" value="Peripheral subunit-binding domain of 2-oxo acid dehydrogenase complex"/>
    <property type="match status" value="1"/>
</dbReference>
<dbReference type="OrthoDB" id="9805770at2"/>
<evidence type="ECO:0000256" key="8">
    <source>
        <dbReference type="ARBA" id="ARBA00022823"/>
    </source>
</evidence>
<evidence type="ECO:0000313" key="15">
    <source>
        <dbReference type="EMBL" id="GAN54997.1"/>
    </source>
</evidence>
<dbReference type="InterPro" id="IPR036625">
    <property type="entry name" value="E3-bd_dom_sf"/>
</dbReference>
<keyword evidence="7 11" id="KW-0808">Transferase</keyword>
<evidence type="ECO:0000256" key="2">
    <source>
        <dbReference type="ARBA" id="ARBA00005145"/>
    </source>
</evidence>
<dbReference type="InterPro" id="IPR001078">
    <property type="entry name" value="2-oxoacid_DH_actylTfrase"/>
</dbReference>
<dbReference type="InterPro" id="IPR004167">
    <property type="entry name" value="PSBD"/>
</dbReference>
<comment type="caution">
    <text evidence="15">The sequence shown here is derived from an EMBL/GenBank/DDBJ whole genome shotgun (WGS) entry which is preliminary data.</text>
</comment>
<comment type="function">
    <text evidence="1 11">E2 component of the 2-oxoglutarate dehydrogenase (OGDH) complex which catalyzes the second step in the conversion of 2-oxoglutarate to succinyl-CoA and CO(2).</text>
</comment>
<keyword evidence="9 11" id="KW-0012">Acyltransferase</keyword>
<evidence type="ECO:0000256" key="4">
    <source>
        <dbReference type="ARBA" id="ARBA00012945"/>
    </source>
</evidence>
<proteinExistence type="inferred from homology"/>
<dbReference type="GO" id="GO:0004149">
    <property type="term" value="F:dihydrolipoyllysine-residue succinyltransferase activity"/>
    <property type="evidence" value="ECO:0007669"/>
    <property type="project" value="UniProtKB-UniRule"/>
</dbReference>
<dbReference type="Gene3D" id="2.40.50.100">
    <property type="match status" value="1"/>
</dbReference>
<dbReference type="Gene3D" id="4.10.320.10">
    <property type="entry name" value="E3-binding domain"/>
    <property type="match status" value="1"/>
</dbReference>
<sequence length="437" mass="46121">MTAEIRVPVLGESVSSAVVARWLKQPGDPVKADDPVVELETDKVSVEVPATGTGTMGPHAVSEGDEVAVGALLARIDGSATTSEQAAPSAPVSPAPPPPAPDTEPDPAKPGAAQAPMPAAARAMEELDIAPAEIGTGSGRDGRITKGDVIAFTARQGEAKAEPAKPAAEAVKPSEAAAPTAPAQPTEARRTAPPRSHGPLSGHADPRETRVRMTRLRQTIARRLKEAQATAAILTTVNEIDMSAARAMRAEYREAFEKAHGVRLGFMSFFARACAVALREFPAINAEIDGEDIVYREFVNLGIAISSPRGLVVPVLRDAGTMEFAEIERRIAEYGKRARDGSLALDELTGGTFSITNGGVFGSLLSTPILNAPQSGILGMHAIQDRPVAINGQVVIRPMMYVALSYDHRIVDGREAVSFLVRVKQLVEDPRRLILGV</sequence>
<evidence type="ECO:0000259" key="13">
    <source>
        <dbReference type="PROSITE" id="PS50968"/>
    </source>
</evidence>
<dbReference type="CDD" id="cd06849">
    <property type="entry name" value="lipoyl_domain"/>
    <property type="match status" value="1"/>
</dbReference>
<comment type="pathway">
    <text evidence="2 11">Amino-acid degradation; L-lysine degradation via saccharopine pathway; glutaryl-CoA from L-lysine: step 6/6.</text>
</comment>
<gene>
    <name evidence="15" type="ORF">Tasa_036_015</name>
</gene>